<keyword evidence="6 10" id="KW-1133">Transmembrane helix</keyword>
<dbReference type="GO" id="GO:0005789">
    <property type="term" value="C:endoplasmic reticulum membrane"/>
    <property type="evidence" value="ECO:0007669"/>
    <property type="project" value="TreeGrafter"/>
</dbReference>
<keyword evidence="5" id="KW-0746">Sphingolipid metabolism</keyword>
<reference evidence="14 15" key="1">
    <citation type="submission" date="2016-05" db="EMBL/GenBank/DDBJ databases">
        <authorList>
            <person name="Naeem Raeece"/>
        </authorList>
    </citation>
    <scope>NUCLEOTIDE SEQUENCE [LARGE SCALE GENOMIC DNA]</scope>
</reference>
<evidence type="ECO:0000256" key="7">
    <source>
        <dbReference type="ARBA" id="ARBA00023098"/>
    </source>
</evidence>
<dbReference type="Proteomes" id="UP000078546">
    <property type="component" value="Unassembled WGS sequence"/>
</dbReference>
<accession>A0A1A8WQM6</accession>
<gene>
    <name evidence="12" type="ORF">POVCU1_027710</name>
    <name evidence="13" type="ORF">POVCU2_0093290</name>
</gene>
<feature type="region of interest" description="Disordered" evidence="9">
    <location>
        <begin position="1"/>
        <end position="28"/>
    </location>
</feature>
<dbReference type="CDD" id="cd01610">
    <property type="entry name" value="PAP2_like"/>
    <property type="match status" value="1"/>
</dbReference>
<comment type="similarity">
    <text evidence="2">Belongs to the sphingomyelin synthase family.</text>
</comment>
<dbReference type="GO" id="GO:0046513">
    <property type="term" value="P:ceramide biosynthetic process"/>
    <property type="evidence" value="ECO:0007669"/>
    <property type="project" value="TreeGrafter"/>
</dbReference>
<organism evidence="12 14">
    <name type="scientific">Plasmodium ovale curtisi</name>
    <dbReference type="NCBI Taxonomy" id="864141"/>
    <lineage>
        <taxon>Eukaryota</taxon>
        <taxon>Sar</taxon>
        <taxon>Alveolata</taxon>
        <taxon>Apicomplexa</taxon>
        <taxon>Aconoidasida</taxon>
        <taxon>Haemosporida</taxon>
        <taxon>Plasmodiidae</taxon>
        <taxon>Plasmodium</taxon>
        <taxon>Plasmodium (Plasmodium)</taxon>
    </lineage>
</organism>
<dbReference type="InterPro" id="IPR025749">
    <property type="entry name" value="Sphingomyelin_synth-like_dom"/>
</dbReference>
<name>A0A1A8WQM6_PLAOA</name>
<evidence type="ECO:0000256" key="3">
    <source>
        <dbReference type="ARBA" id="ARBA00022679"/>
    </source>
</evidence>
<evidence type="ECO:0000256" key="2">
    <source>
        <dbReference type="ARBA" id="ARBA00005441"/>
    </source>
</evidence>
<feature type="transmembrane region" description="Helical" evidence="10">
    <location>
        <begin position="362"/>
        <end position="383"/>
    </location>
</feature>
<keyword evidence="8 10" id="KW-0472">Membrane</keyword>
<dbReference type="GO" id="GO:0000139">
    <property type="term" value="C:Golgi membrane"/>
    <property type="evidence" value="ECO:0007669"/>
    <property type="project" value="TreeGrafter"/>
</dbReference>
<dbReference type="Pfam" id="PF14360">
    <property type="entry name" value="PAP2_C"/>
    <property type="match status" value="1"/>
</dbReference>
<evidence type="ECO:0000313" key="12">
    <source>
        <dbReference type="EMBL" id="SBS94156.1"/>
    </source>
</evidence>
<feature type="transmembrane region" description="Helical" evidence="10">
    <location>
        <begin position="333"/>
        <end position="356"/>
    </location>
</feature>
<dbReference type="Proteomes" id="UP000078560">
    <property type="component" value="Unassembled WGS sequence"/>
</dbReference>
<evidence type="ECO:0000256" key="4">
    <source>
        <dbReference type="ARBA" id="ARBA00022692"/>
    </source>
</evidence>
<evidence type="ECO:0000313" key="15">
    <source>
        <dbReference type="Proteomes" id="UP000078560"/>
    </source>
</evidence>
<dbReference type="EMBL" id="FLQV01000507">
    <property type="protein sequence ID" value="SBS94156.1"/>
    <property type="molecule type" value="Genomic_DNA"/>
</dbReference>
<evidence type="ECO:0000256" key="8">
    <source>
        <dbReference type="ARBA" id="ARBA00023136"/>
    </source>
</evidence>
<keyword evidence="3" id="KW-0808">Transferase</keyword>
<dbReference type="GO" id="GO:0005886">
    <property type="term" value="C:plasma membrane"/>
    <property type="evidence" value="ECO:0007669"/>
    <property type="project" value="TreeGrafter"/>
</dbReference>
<evidence type="ECO:0000313" key="14">
    <source>
        <dbReference type="Proteomes" id="UP000078546"/>
    </source>
</evidence>
<dbReference type="AlphaFoldDB" id="A0A1A8WQM6"/>
<dbReference type="InterPro" id="IPR045221">
    <property type="entry name" value="Sphingomyelin_synth-like"/>
</dbReference>
<evidence type="ECO:0000256" key="5">
    <source>
        <dbReference type="ARBA" id="ARBA00022919"/>
    </source>
</evidence>
<comment type="subcellular location">
    <subcellularLocation>
        <location evidence="1">Membrane</location>
        <topology evidence="1">Multi-pass membrane protein</topology>
    </subcellularLocation>
</comment>
<evidence type="ECO:0000256" key="10">
    <source>
        <dbReference type="SAM" id="Phobius"/>
    </source>
</evidence>
<reference evidence="12" key="2">
    <citation type="submission" date="2016-05" db="EMBL/GenBank/DDBJ databases">
        <authorList>
            <person name="Lavstsen T."/>
            <person name="Jespersen J.S."/>
        </authorList>
    </citation>
    <scope>NUCLEOTIDE SEQUENCE [LARGE SCALE GENOMIC DNA]</scope>
</reference>
<evidence type="ECO:0000256" key="9">
    <source>
        <dbReference type="SAM" id="MobiDB-lite"/>
    </source>
</evidence>
<sequence length="510" mass="59974">MREGHLSSRPIPVHGNTSNGRKANTGYDRKEGNEINVEEKENLTILIELKNSLNKDNTTNYQTNFIDTSNVDYNHTDAYSDNKEKKKTYHPPSFSDIQDDILIENMGKQKREKEKNKIIGIAHMPMLQRGCAQTEICVHAFMEEKENEMRNVEVKNHSVRRKMFRIIFVRLLYTMLFFLVAIFIQCYFIILSDNHYKTGEQPLKDRIHEMYKEAPSFMNTAFINSNILFLLILTFLRFGLFFPILLSISIFIRFTTMLSFIYCIRSIFIYVTTLPCPIPTCQPMKNKSFMENLYTSYLIITAQVYECTDLIISGHTAFTTILKYIWFFYEKNIYIKIAIFFHVMYIFALIIISKFHYTVDVLMGYVFGSGIFLCYHGLLDVAAKRYAINRSFSIKSCSISYSQNQEYASSFVDRNVLFNYLIRIIAYLEALDHRLNISLSYDKEWSSFCPCKPVNSKGLVVKKKNANNEEYYDFSEHFYHSYAGNGNFNLSTLKNIQKIIKHLFWRRRKN</sequence>
<dbReference type="GO" id="GO:0047493">
    <property type="term" value="F:ceramide cholinephosphotransferase activity"/>
    <property type="evidence" value="ECO:0007669"/>
    <property type="project" value="TreeGrafter"/>
</dbReference>
<evidence type="ECO:0000256" key="1">
    <source>
        <dbReference type="ARBA" id="ARBA00004141"/>
    </source>
</evidence>
<dbReference type="GO" id="GO:0033188">
    <property type="term" value="F:sphingomyelin synthase activity"/>
    <property type="evidence" value="ECO:0007669"/>
    <property type="project" value="TreeGrafter"/>
</dbReference>
<feature type="domain" description="Sphingomyelin synthase-like" evidence="11">
    <location>
        <begin position="306"/>
        <end position="376"/>
    </location>
</feature>
<proteinExistence type="inferred from homology"/>
<feature type="transmembrane region" description="Helical" evidence="10">
    <location>
        <begin position="227"/>
        <end position="252"/>
    </location>
</feature>
<evidence type="ECO:0000259" key="11">
    <source>
        <dbReference type="Pfam" id="PF14360"/>
    </source>
</evidence>
<dbReference type="PANTHER" id="PTHR21290">
    <property type="entry name" value="SPHINGOMYELIN SYNTHETASE"/>
    <property type="match status" value="1"/>
</dbReference>
<keyword evidence="7" id="KW-0443">Lipid metabolism</keyword>
<evidence type="ECO:0000313" key="13">
    <source>
        <dbReference type="EMBL" id="SBS95119.1"/>
    </source>
</evidence>
<evidence type="ECO:0000256" key="6">
    <source>
        <dbReference type="ARBA" id="ARBA00022989"/>
    </source>
</evidence>
<keyword evidence="4 10" id="KW-0812">Transmembrane</keyword>
<feature type="transmembrane region" description="Helical" evidence="10">
    <location>
        <begin position="167"/>
        <end position="190"/>
    </location>
</feature>
<dbReference type="PANTHER" id="PTHR21290:SF25">
    <property type="entry name" value="SPHINGOMYELIN SYNTHASE-RELATED PROTEIN 1"/>
    <property type="match status" value="1"/>
</dbReference>
<dbReference type="EMBL" id="FLQU01001941">
    <property type="protein sequence ID" value="SBS95119.1"/>
    <property type="molecule type" value="Genomic_DNA"/>
</dbReference>
<protein>
    <submittedName>
        <fullName evidence="12">Sphingomyelin synthase 1, putative (SMS1)</fullName>
    </submittedName>
</protein>